<keyword evidence="3" id="KW-0227">DNA damage</keyword>
<organism evidence="11 12">
    <name type="scientific">Cladophialophora chaetospira</name>
    <dbReference type="NCBI Taxonomy" id="386627"/>
    <lineage>
        <taxon>Eukaryota</taxon>
        <taxon>Fungi</taxon>
        <taxon>Dikarya</taxon>
        <taxon>Ascomycota</taxon>
        <taxon>Pezizomycotina</taxon>
        <taxon>Eurotiomycetes</taxon>
        <taxon>Chaetothyriomycetidae</taxon>
        <taxon>Chaetothyriales</taxon>
        <taxon>Herpotrichiellaceae</taxon>
        <taxon>Cladophialophora</taxon>
    </lineage>
</organism>
<keyword evidence="5" id="KW-0234">DNA repair</keyword>
<evidence type="ECO:0000256" key="3">
    <source>
        <dbReference type="ARBA" id="ARBA00022763"/>
    </source>
</evidence>
<protein>
    <recommendedName>
        <fullName evidence="13">Chromatin assembly factor 1 subunit A</fullName>
    </recommendedName>
</protein>
<feature type="compositionally biased region" description="Acidic residues" evidence="7">
    <location>
        <begin position="367"/>
        <end position="410"/>
    </location>
</feature>
<dbReference type="Proteomes" id="UP001172673">
    <property type="component" value="Unassembled WGS sequence"/>
</dbReference>
<sequence length="604" mass="68018">MDIDIAPAPLAAPALSTTHLTPSRKRNHEGEVVNYTSPNFSNQLQSSPHTANQSPFASQGHSDHSTPLTDLGATPSVSPDKETDMAPKPKLTFAEKQIQLAIKQSEREEKERLKAEAKAKKEEEKAKKDEEKKRKEEEREAARKAKDDKKREKDAEKQAREAEKERKEAEALKRERAQMRIGNFFGKPAVSSTPPAVSDCGDVSRGTTPSRRSSITSIDMEPPVVDIKPSPMKLKPDEKPFIMPFFRKEFMELAPTNRFLSNRVFEADDLLLNQNGTPEKINVRFRRRRRFCHIKPVKKILSEMNGSESAPIDLTNPAGPLDNIPYKYLFYREDVRPAYQGTYTRAVSPRKVRKLAIKPTYRGLPDTDYDYDSEAEWAEPEEGDEEILDDDEKSEEGDGDEEMEDFLDDEGDMVKRQLVVGDMEPKCSGLCWENGDPPQNGFDMSLYRMDVLHDSTTFPINPFLTNHWSDLGKKSPAKREEKSQQVAMQPPRLPLMAVDPNGSSLTPLWTSQNHVPNQPENNNPTSKPKGNASKKPVQLVSTDVLPAFRAAVSGSRLTKVGLREVLKTQFPACTREAIKQTLDIIAERRGPKESAIWVLLDNSG</sequence>
<evidence type="ECO:0008006" key="13">
    <source>
        <dbReference type="Google" id="ProtNLM"/>
    </source>
</evidence>
<dbReference type="InterPro" id="IPR021644">
    <property type="entry name" value="CAF-1_p150_acidic"/>
</dbReference>
<dbReference type="EMBL" id="JAPDRK010000001">
    <property type="protein sequence ID" value="KAJ9617105.1"/>
    <property type="molecule type" value="Genomic_DNA"/>
</dbReference>
<comment type="subcellular location">
    <subcellularLocation>
        <location evidence="1">Nucleus</location>
    </subcellularLocation>
</comment>
<feature type="region of interest" description="Disordered" evidence="7">
    <location>
        <begin position="1"/>
        <end position="216"/>
    </location>
</feature>
<dbReference type="InterPro" id="IPR048800">
    <property type="entry name" value="Cac1-like_C"/>
</dbReference>
<keyword evidence="6" id="KW-0539">Nucleus</keyword>
<dbReference type="GO" id="GO:0033186">
    <property type="term" value="C:CAF-1 complex"/>
    <property type="evidence" value="ECO:0007669"/>
    <property type="project" value="TreeGrafter"/>
</dbReference>
<reference evidence="11" key="1">
    <citation type="submission" date="2022-10" db="EMBL/GenBank/DDBJ databases">
        <title>Culturing micro-colonial fungi from biological soil crusts in the Mojave desert and describing Neophaeococcomyces mojavensis, and introducing the new genera and species Taxawa tesnikishii.</title>
        <authorList>
            <person name="Kurbessoian T."/>
            <person name="Stajich J.E."/>
        </authorList>
    </citation>
    <scope>NUCLEOTIDE SEQUENCE</scope>
    <source>
        <strain evidence="11">TK_41</strain>
    </source>
</reference>
<feature type="compositionally biased region" description="Low complexity" evidence="7">
    <location>
        <begin position="1"/>
        <end position="15"/>
    </location>
</feature>
<dbReference type="GO" id="GO:0006281">
    <property type="term" value="P:DNA repair"/>
    <property type="evidence" value="ECO:0007669"/>
    <property type="project" value="UniProtKB-KW"/>
</dbReference>
<feature type="domain" description="Chromatin assembly factor 1 p150 subunit acidic region" evidence="8">
    <location>
        <begin position="81"/>
        <end position="194"/>
    </location>
</feature>
<dbReference type="Pfam" id="PF11600">
    <property type="entry name" value="CAF1A_acidic"/>
    <property type="match status" value="1"/>
</dbReference>
<feature type="region of interest" description="Disordered" evidence="7">
    <location>
        <begin position="366"/>
        <end position="410"/>
    </location>
</feature>
<feature type="compositionally biased region" description="Polar residues" evidence="7">
    <location>
        <begin position="34"/>
        <end position="68"/>
    </location>
</feature>
<feature type="compositionally biased region" description="Low complexity" evidence="7">
    <location>
        <begin position="204"/>
        <end position="216"/>
    </location>
</feature>
<evidence type="ECO:0000313" key="11">
    <source>
        <dbReference type="EMBL" id="KAJ9617105.1"/>
    </source>
</evidence>
<keyword evidence="2" id="KW-0235">DNA replication</keyword>
<evidence type="ECO:0000256" key="7">
    <source>
        <dbReference type="SAM" id="MobiDB-lite"/>
    </source>
</evidence>
<feature type="compositionally biased region" description="Polar residues" evidence="7">
    <location>
        <begin position="501"/>
        <end position="528"/>
    </location>
</feature>
<keyword evidence="4" id="KW-0143">Chaperone</keyword>
<evidence type="ECO:0000259" key="8">
    <source>
        <dbReference type="Pfam" id="PF11600"/>
    </source>
</evidence>
<feature type="compositionally biased region" description="Basic and acidic residues" evidence="7">
    <location>
        <begin position="471"/>
        <end position="483"/>
    </location>
</feature>
<evidence type="ECO:0000259" key="9">
    <source>
        <dbReference type="Pfam" id="PF12253"/>
    </source>
</evidence>
<dbReference type="GO" id="GO:0006334">
    <property type="term" value="P:nucleosome assembly"/>
    <property type="evidence" value="ECO:0007669"/>
    <property type="project" value="TreeGrafter"/>
</dbReference>
<dbReference type="Pfam" id="PF21796">
    <property type="entry name" value="Cac1_C"/>
    <property type="match status" value="1"/>
</dbReference>
<feature type="region of interest" description="Disordered" evidence="7">
    <location>
        <begin position="471"/>
        <end position="536"/>
    </location>
</feature>
<evidence type="ECO:0000313" key="12">
    <source>
        <dbReference type="Proteomes" id="UP001172673"/>
    </source>
</evidence>
<feature type="domain" description="Chromatin assembly factor 1 subunit A dimerization" evidence="9">
    <location>
        <begin position="327"/>
        <end position="403"/>
    </location>
</feature>
<evidence type="ECO:0000256" key="5">
    <source>
        <dbReference type="ARBA" id="ARBA00023204"/>
    </source>
</evidence>
<comment type="caution">
    <text evidence="11">The sequence shown here is derived from an EMBL/GenBank/DDBJ whole genome shotgun (WGS) entry which is preliminary data.</text>
</comment>
<evidence type="ECO:0000256" key="2">
    <source>
        <dbReference type="ARBA" id="ARBA00022705"/>
    </source>
</evidence>
<dbReference type="PANTHER" id="PTHR15272:SF0">
    <property type="entry name" value="CHROMATIN ASSEMBLY FACTOR 1 SUBUNIT A"/>
    <property type="match status" value="1"/>
</dbReference>
<gene>
    <name evidence="11" type="ORF">H2200_000826</name>
</gene>
<name>A0AA38XP66_9EURO</name>
<accession>A0AA38XP66</accession>
<dbReference type="Pfam" id="PF12253">
    <property type="entry name" value="CAF1A_dimeriz"/>
    <property type="match status" value="1"/>
</dbReference>
<dbReference type="GO" id="GO:0006260">
    <property type="term" value="P:DNA replication"/>
    <property type="evidence" value="ECO:0007669"/>
    <property type="project" value="UniProtKB-KW"/>
</dbReference>
<dbReference type="AlphaFoldDB" id="A0AA38XP66"/>
<feature type="compositionally biased region" description="Basic and acidic residues" evidence="7">
    <location>
        <begin position="104"/>
        <end position="178"/>
    </location>
</feature>
<dbReference type="GO" id="GO:0005634">
    <property type="term" value="C:nucleus"/>
    <property type="evidence" value="ECO:0007669"/>
    <property type="project" value="UniProtKB-SubCell"/>
</dbReference>
<proteinExistence type="predicted"/>
<evidence type="ECO:0000256" key="1">
    <source>
        <dbReference type="ARBA" id="ARBA00004123"/>
    </source>
</evidence>
<dbReference type="PANTHER" id="PTHR15272">
    <property type="entry name" value="CHROMATIN ASSEMBLY FACTOR 1 SUBUNIT A CAF-1 SUBUNIT A"/>
    <property type="match status" value="1"/>
</dbReference>
<evidence type="ECO:0000256" key="4">
    <source>
        <dbReference type="ARBA" id="ARBA00023186"/>
    </source>
</evidence>
<evidence type="ECO:0000259" key="10">
    <source>
        <dbReference type="Pfam" id="PF21796"/>
    </source>
</evidence>
<feature type="domain" description="Chromatin assembly factor 1 subunit Cac1-like C-terminal" evidence="10">
    <location>
        <begin position="545"/>
        <end position="599"/>
    </location>
</feature>
<keyword evidence="12" id="KW-1185">Reference proteome</keyword>
<dbReference type="InterPro" id="IPR022043">
    <property type="entry name" value="CAF1A_DD"/>
</dbReference>
<evidence type="ECO:0000256" key="6">
    <source>
        <dbReference type="ARBA" id="ARBA00023242"/>
    </source>
</evidence>